<dbReference type="AlphaFoldDB" id="A0A1H1ESA5"/>
<proteinExistence type="inferred from homology"/>
<sequence length="380" mass="39642">MAAKRTRKNGLLLSSRTSEILLAVGLAVAIVAGAVAASNAANRSGGPEAEMPVSDAQELRLGYFANVTHAPALIGVDKGFFAEELGETELSTQVFNAGPAAVEALNAGAIDAAFIGPNPAINSYVQSEGRSLRIVSGASSGGAQLVVREGIDNPEDLEEATLTTPQLGGTQDVALRVWLKEQGIAIAMDGQPGAAINPTENARTLQLFKDGQIDGAWVPEPWASRLVLEAGAKVLVDERDLWPEGQFTTTLLIVGTDFLHRHPEQVKALIAGEQRSVDWLNETLPADPTAVAEAINAGLKSAYGLPLTDEVIGRSLANITFTLDPHATALAQLLEDGVTAGTTEQADISTILDLSILNGLRSREGNPAIPTAGLGKEQGP</sequence>
<keyword evidence="4" id="KW-0813">Transport</keyword>
<dbReference type="OrthoDB" id="506341at2"/>
<name>A0A1H1ESA5_9MICC</name>
<organism evidence="9 10">
    <name type="scientific">Crystallibacter crystallopoietes</name>
    <dbReference type="NCBI Taxonomy" id="37928"/>
    <lineage>
        <taxon>Bacteria</taxon>
        <taxon>Bacillati</taxon>
        <taxon>Actinomycetota</taxon>
        <taxon>Actinomycetes</taxon>
        <taxon>Micrococcales</taxon>
        <taxon>Micrococcaceae</taxon>
        <taxon>Crystallibacter</taxon>
    </lineage>
</organism>
<keyword evidence="10" id="KW-1185">Reference proteome</keyword>
<evidence type="ECO:0000256" key="7">
    <source>
        <dbReference type="ARBA" id="ARBA00022729"/>
    </source>
</evidence>
<evidence type="ECO:0000256" key="4">
    <source>
        <dbReference type="ARBA" id="ARBA00022448"/>
    </source>
</evidence>
<dbReference type="Pfam" id="PF13379">
    <property type="entry name" value="NMT1_2"/>
    <property type="match status" value="1"/>
</dbReference>
<dbReference type="PANTHER" id="PTHR30024:SF47">
    <property type="entry name" value="TAURINE-BINDING PERIPLASMIC PROTEIN"/>
    <property type="match status" value="1"/>
</dbReference>
<keyword evidence="6" id="KW-0997">Cell inner membrane</keyword>
<evidence type="ECO:0000256" key="5">
    <source>
        <dbReference type="ARBA" id="ARBA00022475"/>
    </source>
</evidence>
<evidence type="ECO:0000256" key="8">
    <source>
        <dbReference type="ARBA" id="ARBA00023136"/>
    </source>
</evidence>
<dbReference type="PANTHER" id="PTHR30024">
    <property type="entry name" value="ALIPHATIC SULFONATES-BINDING PROTEIN-RELATED"/>
    <property type="match status" value="1"/>
</dbReference>
<dbReference type="SUPFAM" id="SSF53850">
    <property type="entry name" value="Periplasmic binding protein-like II"/>
    <property type="match status" value="1"/>
</dbReference>
<evidence type="ECO:0000256" key="2">
    <source>
        <dbReference type="ARBA" id="ARBA00004533"/>
    </source>
</evidence>
<keyword evidence="8" id="KW-0472">Membrane</keyword>
<comment type="similarity">
    <text evidence="3">Belongs to the bacterial solute-binding protein SsuA/TauA family.</text>
</comment>
<dbReference type="EMBL" id="FNKH01000002">
    <property type="protein sequence ID" value="SDQ91389.1"/>
    <property type="molecule type" value="Genomic_DNA"/>
</dbReference>
<dbReference type="GO" id="GO:0042597">
    <property type="term" value="C:periplasmic space"/>
    <property type="evidence" value="ECO:0007669"/>
    <property type="project" value="UniProtKB-SubCell"/>
</dbReference>
<accession>A0A1H1ESA5</accession>
<gene>
    <name evidence="9" type="ORF">SAMN04489742_3058</name>
</gene>
<dbReference type="InterPro" id="IPR044527">
    <property type="entry name" value="NrtA/CpmA_ABC-bd_dom"/>
</dbReference>
<keyword evidence="7" id="KW-0732">Signal</keyword>
<evidence type="ECO:0000256" key="6">
    <source>
        <dbReference type="ARBA" id="ARBA00022519"/>
    </source>
</evidence>
<reference evidence="9 10" key="1">
    <citation type="submission" date="2016-10" db="EMBL/GenBank/DDBJ databases">
        <authorList>
            <person name="de Groot N.N."/>
        </authorList>
    </citation>
    <scope>NUCLEOTIDE SEQUENCE [LARGE SCALE GENOMIC DNA]</scope>
    <source>
        <strain evidence="9 10">DSM 20117</strain>
    </source>
</reference>
<comment type="subcellular location">
    <subcellularLocation>
        <location evidence="2">Cell inner membrane</location>
    </subcellularLocation>
    <subcellularLocation>
        <location evidence="1">Periplasm</location>
    </subcellularLocation>
</comment>
<dbReference type="Gene3D" id="3.40.190.10">
    <property type="entry name" value="Periplasmic binding protein-like II"/>
    <property type="match status" value="2"/>
</dbReference>
<dbReference type="CDD" id="cd13553">
    <property type="entry name" value="PBP2_NrtA_CpmA_like"/>
    <property type="match status" value="1"/>
</dbReference>
<dbReference type="GO" id="GO:0005886">
    <property type="term" value="C:plasma membrane"/>
    <property type="evidence" value="ECO:0007669"/>
    <property type="project" value="UniProtKB-SubCell"/>
</dbReference>
<protein>
    <submittedName>
        <fullName evidence="9">NitT/TauT family transport system substrate-binding protein</fullName>
    </submittedName>
</protein>
<evidence type="ECO:0000256" key="1">
    <source>
        <dbReference type="ARBA" id="ARBA00004418"/>
    </source>
</evidence>
<evidence type="ECO:0000313" key="10">
    <source>
        <dbReference type="Proteomes" id="UP000181917"/>
    </source>
</evidence>
<evidence type="ECO:0000256" key="3">
    <source>
        <dbReference type="ARBA" id="ARBA00010742"/>
    </source>
</evidence>
<dbReference type="Proteomes" id="UP000181917">
    <property type="component" value="Unassembled WGS sequence"/>
</dbReference>
<dbReference type="STRING" id="37928.SAMN04489742_3058"/>
<keyword evidence="5" id="KW-1003">Cell membrane</keyword>
<evidence type="ECO:0000313" key="9">
    <source>
        <dbReference type="EMBL" id="SDQ91389.1"/>
    </source>
</evidence>
<dbReference type="RefSeq" id="WP_083339777.1">
    <property type="nucleotide sequence ID" value="NZ_CP018863.1"/>
</dbReference>